<evidence type="ECO:0000313" key="2">
    <source>
        <dbReference type="Proteomes" id="UP001155240"/>
    </source>
</evidence>
<accession>A0A9X2IU99</accession>
<dbReference type="EMBL" id="JAMRYM010000200">
    <property type="protein sequence ID" value="MCM6764561.1"/>
    <property type="molecule type" value="Genomic_DNA"/>
</dbReference>
<evidence type="ECO:0000313" key="1">
    <source>
        <dbReference type="EMBL" id="MCM6764561.1"/>
    </source>
</evidence>
<proteinExistence type="predicted"/>
<gene>
    <name evidence="1" type="ORF">NB037_19290</name>
</gene>
<organism evidence="1 2">
    <name type="scientific">Rathayibacter rubneri</name>
    <dbReference type="NCBI Taxonomy" id="2950106"/>
    <lineage>
        <taxon>Bacteria</taxon>
        <taxon>Bacillati</taxon>
        <taxon>Actinomycetota</taxon>
        <taxon>Actinomycetes</taxon>
        <taxon>Micrococcales</taxon>
        <taxon>Microbacteriaceae</taxon>
        <taxon>Rathayibacter</taxon>
    </lineage>
</organism>
<name>A0A9X2IU99_9MICO</name>
<dbReference type="AlphaFoldDB" id="A0A9X2IU99"/>
<reference evidence="1" key="1">
    <citation type="submission" date="2022-06" db="EMBL/GenBank/DDBJ databases">
        <title>Whole genome shotgun sequencing (WGS) of Rathayibacter sp. ZW T2_19, isolated from stored onions (Allium cepa).</title>
        <authorList>
            <person name="Stoll D.A."/>
            <person name="Huch M."/>
        </authorList>
    </citation>
    <scope>NUCLEOTIDE SEQUENCE</scope>
    <source>
        <strain evidence="1">ZW T2_19</strain>
    </source>
</reference>
<sequence length="98" mass="10246">MGAGHAHGPSGSAAARHRRPMPASVFLRYSDVSPTRVDLRRQAGGLVPVDPATGRFSVTGVYNALVGGENPFGFVYAGIREEETLGAVFGYTVAELIG</sequence>
<protein>
    <submittedName>
        <fullName evidence="1">Uncharacterized protein</fullName>
    </submittedName>
</protein>
<keyword evidence="2" id="KW-1185">Reference proteome</keyword>
<dbReference type="Proteomes" id="UP001155240">
    <property type="component" value="Unassembled WGS sequence"/>
</dbReference>
<dbReference type="RefSeq" id="WP_251948681.1">
    <property type="nucleotide sequence ID" value="NZ_JAMRYM010000200.1"/>
</dbReference>
<comment type="caution">
    <text evidence="1">The sequence shown here is derived from an EMBL/GenBank/DDBJ whole genome shotgun (WGS) entry which is preliminary data.</text>
</comment>